<feature type="compositionally biased region" description="Low complexity" evidence="1">
    <location>
        <begin position="41"/>
        <end position="56"/>
    </location>
</feature>
<dbReference type="AlphaFoldDB" id="A0A1R4J2P4"/>
<sequence>MCAGHAALLRRFRAGPIRPGPGLSSRPGMAARCGARGGGPSLSSLSSSSPGVSTSGRLGSAMRTPQRGPRLTPGPPIPRHDADETRHTATSAW</sequence>
<accession>A0A1R4J2P4</accession>
<evidence type="ECO:0000313" key="2">
    <source>
        <dbReference type="EMBL" id="SJN26298.1"/>
    </source>
</evidence>
<feature type="compositionally biased region" description="Basic and acidic residues" evidence="1">
    <location>
        <begin position="78"/>
        <end position="87"/>
    </location>
</feature>
<dbReference type="Proteomes" id="UP000196230">
    <property type="component" value="Unassembled WGS sequence"/>
</dbReference>
<reference evidence="2 3" key="1">
    <citation type="submission" date="2017-02" db="EMBL/GenBank/DDBJ databases">
        <authorList>
            <person name="Peterson S.W."/>
        </authorList>
    </citation>
    <scope>NUCLEOTIDE SEQUENCE [LARGE SCALE GENOMIC DNA]</scope>
    <source>
        <strain evidence="2 3">2B3F</strain>
    </source>
</reference>
<evidence type="ECO:0000313" key="3">
    <source>
        <dbReference type="Proteomes" id="UP000196230"/>
    </source>
</evidence>
<protein>
    <submittedName>
        <fullName evidence="2">Uncharacterized protein</fullName>
    </submittedName>
</protein>
<feature type="region of interest" description="Disordered" evidence="1">
    <location>
        <begin position="10"/>
        <end position="93"/>
    </location>
</feature>
<organism evidence="2 3">
    <name type="scientific">Micrococcus lylae</name>
    <dbReference type="NCBI Taxonomy" id="1273"/>
    <lineage>
        <taxon>Bacteria</taxon>
        <taxon>Bacillati</taxon>
        <taxon>Actinomycetota</taxon>
        <taxon>Actinomycetes</taxon>
        <taxon>Micrococcales</taxon>
        <taxon>Micrococcaceae</taxon>
        <taxon>Micrococcus</taxon>
    </lineage>
</organism>
<evidence type="ECO:0000256" key="1">
    <source>
        <dbReference type="SAM" id="MobiDB-lite"/>
    </source>
</evidence>
<dbReference type="EMBL" id="FUKP01000041">
    <property type="protein sequence ID" value="SJN26298.1"/>
    <property type="molecule type" value="Genomic_DNA"/>
</dbReference>
<name>A0A1R4J2P4_9MICC</name>
<gene>
    <name evidence="2" type="ORF">FM125_06050</name>
</gene>
<proteinExistence type="predicted"/>